<protein>
    <submittedName>
        <fullName evidence="1">10580_t:CDS:1</fullName>
    </submittedName>
</protein>
<dbReference type="Proteomes" id="UP000789920">
    <property type="component" value="Unassembled WGS sequence"/>
</dbReference>
<evidence type="ECO:0000313" key="2">
    <source>
        <dbReference type="Proteomes" id="UP000789920"/>
    </source>
</evidence>
<name>A0ACA9PS30_9GLOM</name>
<feature type="non-terminal residue" evidence="1">
    <location>
        <position position="290"/>
    </location>
</feature>
<comment type="caution">
    <text evidence="1">The sequence shown here is derived from an EMBL/GenBank/DDBJ whole genome shotgun (WGS) entry which is preliminary data.</text>
</comment>
<accession>A0ACA9PS30</accession>
<gene>
    <name evidence="1" type="ORF">RPERSI_LOCUS11216</name>
</gene>
<evidence type="ECO:0000313" key="1">
    <source>
        <dbReference type="EMBL" id="CAG8719930.1"/>
    </source>
</evidence>
<sequence>MGEELYTIKYRENPENKPNWDERLRKRVAPKPNQMTQQPTQPIPIEEVIPEQQQANITPQTIAINPPRRRRGLSIVDLAAPYNIAKDLLNQKANAIYAQMLQIPKQRCNLAEVLKRPLIMVVEESCVAENQAKENQLEMPPEFGNEENDFFDNYEKEKTEEVESYCTNGSNDDEELYINSWKDEYSLAIYLISIEEIPTTRKEENPDTTPKNNINTLVQIETLDKEQKEKATYLLRRFSDLFATGLDQLGQTIEVQHKIDTEKGVSYEWGPQHEQAFQALKGHLTLAPVL</sequence>
<organism evidence="1 2">
    <name type="scientific">Racocetra persica</name>
    <dbReference type="NCBI Taxonomy" id="160502"/>
    <lineage>
        <taxon>Eukaryota</taxon>
        <taxon>Fungi</taxon>
        <taxon>Fungi incertae sedis</taxon>
        <taxon>Mucoromycota</taxon>
        <taxon>Glomeromycotina</taxon>
        <taxon>Glomeromycetes</taxon>
        <taxon>Diversisporales</taxon>
        <taxon>Gigasporaceae</taxon>
        <taxon>Racocetra</taxon>
    </lineage>
</organism>
<reference evidence="1" key="1">
    <citation type="submission" date="2021-06" db="EMBL/GenBank/DDBJ databases">
        <authorList>
            <person name="Kallberg Y."/>
            <person name="Tangrot J."/>
            <person name="Rosling A."/>
        </authorList>
    </citation>
    <scope>NUCLEOTIDE SEQUENCE</scope>
    <source>
        <strain evidence="1">MA461A</strain>
    </source>
</reference>
<keyword evidence="2" id="KW-1185">Reference proteome</keyword>
<proteinExistence type="predicted"/>
<dbReference type="EMBL" id="CAJVQC010022861">
    <property type="protein sequence ID" value="CAG8719930.1"/>
    <property type="molecule type" value="Genomic_DNA"/>
</dbReference>